<gene>
    <name evidence="1" type="ORF">ACIKP7_16815</name>
</gene>
<accession>A0ACC7LY40</accession>
<evidence type="ECO:0000313" key="1">
    <source>
        <dbReference type="EMBL" id="MFJ1339785.1"/>
    </source>
</evidence>
<evidence type="ECO:0000313" key="2">
    <source>
        <dbReference type="Proteomes" id="UP001615411"/>
    </source>
</evidence>
<name>A0ACC7LY40_9PSED</name>
<proteinExistence type="predicted"/>
<protein>
    <submittedName>
        <fullName evidence="1">Methyl-accepting chemotaxis protein</fullName>
    </submittedName>
</protein>
<organism evidence="1 2">
    <name type="scientific">Pseudomonas caricapapayae</name>
    <dbReference type="NCBI Taxonomy" id="46678"/>
    <lineage>
        <taxon>Bacteria</taxon>
        <taxon>Pseudomonadati</taxon>
        <taxon>Pseudomonadota</taxon>
        <taxon>Gammaproteobacteria</taxon>
        <taxon>Pseudomonadales</taxon>
        <taxon>Pseudomonadaceae</taxon>
        <taxon>Pseudomonas</taxon>
    </lineage>
</organism>
<keyword evidence="2" id="KW-1185">Reference proteome</keyword>
<dbReference type="EMBL" id="JBIUGF010000053">
    <property type="protein sequence ID" value="MFJ1339785.1"/>
    <property type="molecule type" value="Genomic_DNA"/>
</dbReference>
<sequence>MKNLSVKMKLLLGFTPILVLMVLLAVTAINSLNTLTQRADRLVSVNYILDNLNEMRAAQLSFEQRRESAFAEQLGKAHEETRQLLDENLKHLTDADSQRLLSTTREDLQRYLEQFQQLQAAAVNSPLQAQLHDQLLEKVHKGLEAINQLISLQNQQSNEESSNSRTLMLALLFCALVLGAAISAVIIHQITQPLRQAVAIARRIGEGDLTNTASEPRRDEFGQLLQALEQSGNNLREMLGQAGNVTRQLSTAAEELSTITEQTSAGISSQKLETDQVATAMSEMVATVQEVARNAEEASEATRQANSQANQGNLVVQRALTQIGQLAADIGSSADAVNQLSAESDRISSVMTVINAVAEQTNLLALNAAIEAARAGDAGRGFAVVADEVRGLAKRTQQSTAQIEALIVSLQQGAQKAAEMMHSSHQMVGTTVELANEAGIELQAITQTVTSIQTMNLQIATAAEQQSAVAESINRSVLSVRDVAEQSSTASQQTAASSVELARLGGELQQLVARFRV</sequence>
<dbReference type="Proteomes" id="UP001615411">
    <property type="component" value="Unassembled WGS sequence"/>
</dbReference>
<comment type="caution">
    <text evidence="1">The sequence shown here is derived from an EMBL/GenBank/DDBJ whole genome shotgun (WGS) entry which is preliminary data.</text>
</comment>
<reference evidence="1" key="1">
    <citation type="submission" date="2024-10" db="EMBL/GenBank/DDBJ databases">
        <title>Aeromonas and Pseudomonas from the Cagarras Archipelago, Rio de Janeiro, Brazil.</title>
        <authorList>
            <person name="Canellas A.L.B."/>
            <person name="Laport M.S."/>
        </authorList>
    </citation>
    <scope>NUCLEOTIDE SEQUENCE</scope>
    <source>
        <strain evidence="1">ACP-7</strain>
    </source>
</reference>